<dbReference type="AlphaFoldDB" id="A0A1H2JZ01"/>
<dbReference type="OrthoDB" id="9816539at2"/>
<gene>
    <name evidence="2" type="ORF">SAMN04488548_1342671</name>
</gene>
<protein>
    <submittedName>
        <fullName evidence="2">PRiA4b ORF-3-like protein</fullName>
    </submittedName>
</protein>
<accession>A0A1H2JZ01</accession>
<evidence type="ECO:0000313" key="2">
    <source>
        <dbReference type="EMBL" id="SDU61679.1"/>
    </source>
</evidence>
<sequence>MHDPGHESPDAEGLRRQFEAMLAARQPNELPALLNQLSRTAADRFERPPSVRHRKEPLAETVVFRIRVDLDEAQPPIWRRLDVRSDVSLEDLHRIIQAAFGWLDYHLYRFALGGSPFDRRSELFLCPFDAQEGEEVGTPVAEVRLDETLHERGDALRYVYDYGDSWELTLLVESVREASEDTPWARCVDGRRAAPPEDCGGITDAKSLAEIVDDPAHFDIDEVNAALSDPILSLVDAGIDARLGHLLYRIQPFDESGALTASAGRLASPSTTGTGEQLEADLNPYLWFLRRARDEGFTLTSAGYLKPADVVAASKVLPTMKYFIGAKNREVQSTPVLYFRESLLRMGLLRKYKGRLLPTRVGTKLADDPQKLADHLADRLLNQQMDGFTEDASLLMLFFAAASDPGDEMPLTTIGALLTAYRWQGTDGRPIQKYDLYDLDNGIYEFFEAVSPPERGLRGVTLSPTAIEIARRAIRHR</sequence>
<dbReference type="EMBL" id="FNLM01000034">
    <property type="protein sequence ID" value="SDU61679.1"/>
    <property type="molecule type" value="Genomic_DNA"/>
</dbReference>
<dbReference type="SUPFAM" id="SSF159941">
    <property type="entry name" value="MM3350-like"/>
    <property type="match status" value="1"/>
</dbReference>
<feature type="domain" description="Plasmid pRiA4b Orf3-like" evidence="1">
    <location>
        <begin position="63"/>
        <end position="227"/>
    </location>
</feature>
<evidence type="ECO:0000259" key="1">
    <source>
        <dbReference type="Pfam" id="PF07929"/>
    </source>
</evidence>
<dbReference type="Gene3D" id="3.10.290.30">
    <property type="entry name" value="MM3350-like"/>
    <property type="match status" value="1"/>
</dbReference>
<dbReference type="PANTHER" id="PTHR41878:SF1">
    <property type="entry name" value="TNPR PROTEIN"/>
    <property type="match status" value="1"/>
</dbReference>
<evidence type="ECO:0000313" key="3">
    <source>
        <dbReference type="Proteomes" id="UP000183180"/>
    </source>
</evidence>
<dbReference type="PANTHER" id="PTHR41878">
    <property type="entry name" value="LEXA REPRESSOR-RELATED"/>
    <property type="match status" value="1"/>
</dbReference>
<name>A0A1H2JZ01_9ACTN</name>
<dbReference type="InterPro" id="IPR024047">
    <property type="entry name" value="MM3350-like_sf"/>
</dbReference>
<dbReference type="RefSeq" id="WP_074851194.1">
    <property type="nucleotide sequence ID" value="NZ_FNLM01000034.1"/>
</dbReference>
<dbReference type="STRING" id="158898.SAMN04488548_1342671"/>
<reference evidence="2 3" key="1">
    <citation type="submission" date="2016-10" db="EMBL/GenBank/DDBJ databases">
        <authorList>
            <person name="de Groot N.N."/>
        </authorList>
    </citation>
    <scope>NUCLEOTIDE SEQUENCE [LARGE SCALE GENOMIC DNA]</scope>
    <source>
        <strain evidence="2 3">DSM 44215</strain>
    </source>
</reference>
<organism evidence="2 3">
    <name type="scientific">Gordonia westfalica</name>
    <dbReference type="NCBI Taxonomy" id="158898"/>
    <lineage>
        <taxon>Bacteria</taxon>
        <taxon>Bacillati</taxon>
        <taxon>Actinomycetota</taxon>
        <taxon>Actinomycetes</taxon>
        <taxon>Mycobacteriales</taxon>
        <taxon>Gordoniaceae</taxon>
        <taxon>Gordonia</taxon>
    </lineage>
</organism>
<dbReference type="Proteomes" id="UP000183180">
    <property type="component" value="Unassembled WGS sequence"/>
</dbReference>
<proteinExistence type="predicted"/>
<dbReference type="Pfam" id="PF07929">
    <property type="entry name" value="PRiA4_ORF3"/>
    <property type="match status" value="1"/>
</dbReference>
<dbReference type="InterPro" id="IPR012912">
    <property type="entry name" value="Plasmid_pRiA4b_Orf3-like"/>
</dbReference>